<gene>
    <name evidence="2" type="ORF">DR999_PMT21205</name>
</gene>
<dbReference type="Gene3D" id="1.10.533.10">
    <property type="entry name" value="Death Domain, Fas"/>
    <property type="match status" value="1"/>
</dbReference>
<dbReference type="Pfam" id="PF02758">
    <property type="entry name" value="PYRIN"/>
    <property type="match status" value="1"/>
</dbReference>
<dbReference type="EMBL" id="QXTE01000549">
    <property type="protein sequence ID" value="TFJ96962.1"/>
    <property type="molecule type" value="Genomic_DNA"/>
</dbReference>
<dbReference type="SUPFAM" id="SSF47986">
    <property type="entry name" value="DEATH domain"/>
    <property type="match status" value="1"/>
</dbReference>
<comment type="caution">
    <text evidence="2">The sequence shown here is derived from an EMBL/GenBank/DDBJ whole genome shotgun (WGS) entry which is preliminary data.</text>
</comment>
<feature type="domain" description="Pyrin" evidence="1">
    <location>
        <begin position="1"/>
        <end position="87"/>
    </location>
</feature>
<name>A0A4D9DQ63_9SAUR</name>
<reference evidence="2 3" key="1">
    <citation type="submission" date="2019-04" db="EMBL/GenBank/DDBJ databases">
        <title>Draft genome of the big-headed turtle Platysternon megacephalum.</title>
        <authorList>
            <person name="Gong S."/>
        </authorList>
    </citation>
    <scope>NUCLEOTIDE SEQUENCE [LARGE SCALE GENOMIC DNA]</scope>
    <source>
        <strain evidence="2">DO16091913</strain>
        <tissue evidence="2">Muscle</tissue>
    </source>
</reference>
<dbReference type="CDD" id="cd08321">
    <property type="entry name" value="Pyrin_ASC-like"/>
    <property type="match status" value="1"/>
</dbReference>
<dbReference type="InterPro" id="IPR011029">
    <property type="entry name" value="DEATH-like_dom_sf"/>
</dbReference>
<dbReference type="PROSITE" id="PS50824">
    <property type="entry name" value="DAPIN"/>
    <property type="match status" value="1"/>
</dbReference>
<dbReference type="Proteomes" id="UP000297703">
    <property type="component" value="Unassembled WGS sequence"/>
</dbReference>
<keyword evidence="3" id="KW-1185">Reference proteome</keyword>
<dbReference type="InterPro" id="IPR004020">
    <property type="entry name" value="DAPIN"/>
</dbReference>
<dbReference type="STRING" id="55544.A0A4D9DQ63"/>
<dbReference type="AlphaFoldDB" id="A0A4D9DQ63"/>
<dbReference type="SMART" id="SM01289">
    <property type="entry name" value="PYRIN"/>
    <property type="match status" value="1"/>
</dbReference>
<dbReference type="OrthoDB" id="10058437at2759"/>
<evidence type="ECO:0000313" key="2">
    <source>
        <dbReference type="EMBL" id="TFJ96962.1"/>
    </source>
</evidence>
<evidence type="ECO:0000313" key="3">
    <source>
        <dbReference type="Proteomes" id="UP000297703"/>
    </source>
</evidence>
<proteinExistence type="predicted"/>
<sequence length="87" mass="9957">MSARDRLENVLEELEEMDFKKFKVKLNQAQPPSGCSNIPRGRLERADYLDVCSLMISYYLETGAIQMAKQVLEDINQRHLAAKLEGV</sequence>
<organism evidence="2 3">
    <name type="scientific">Platysternon megacephalum</name>
    <name type="common">big-headed turtle</name>
    <dbReference type="NCBI Taxonomy" id="55544"/>
    <lineage>
        <taxon>Eukaryota</taxon>
        <taxon>Metazoa</taxon>
        <taxon>Chordata</taxon>
        <taxon>Craniata</taxon>
        <taxon>Vertebrata</taxon>
        <taxon>Euteleostomi</taxon>
        <taxon>Archelosauria</taxon>
        <taxon>Testudinata</taxon>
        <taxon>Testudines</taxon>
        <taxon>Cryptodira</taxon>
        <taxon>Durocryptodira</taxon>
        <taxon>Testudinoidea</taxon>
        <taxon>Platysternidae</taxon>
        <taxon>Platysternon</taxon>
    </lineage>
</organism>
<reference evidence="2 3" key="2">
    <citation type="submission" date="2019-04" db="EMBL/GenBank/DDBJ databases">
        <title>The genome sequence of big-headed turtle.</title>
        <authorList>
            <person name="Gong S."/>
        </authorList>
    </citation>
    <scope>NUCLEOTIDE SEQUENCE [LARGE SCALE GENOMIC DNA]</scope>
    <source>
        <strain evidence="2">DO16091913</strain>
        <tissue evidence="2">Muscle</tissue>
    </source>
</reference>
<protein>
    <submittedName>
        <fullName evidence="2">Opsin-5-like</fullName>
    </submittedName>
</protein>
<evidence type="ECO:0000259" key="1">
    <source>
        <dbReference type="PROSITE" id="PS50824"/>
    </source>
</evidence>
<accession>A0A4D9DQ63</accession>